<organism evidence="9 10">
    <name type="scientific">Faecalibacillus intestinalis</name>
    <dbReference type="NCBI Taxonomy" id="1982626"/>
    <lineage>
        <taxon>Bacteria</taxon>
        <taxon>Bacillati</taxon>
        <taxon>Bacillota</taxon>
        <taxon>Erysipelotrichia</taxon>
        <taxon>Erysipelotrichales</taxon>
        <taxon>Coprobacillaceae</taxon>
        <taxon>Faecalibacillus</taxon>
    </lineage>
</organism>
<dbReference type="SUPFAM" id="SSF161098">
    <property type="entry name" value="MetI-like"/>
    <property type="match status" value="1"/>
</dbReference>
<evidence type="ECO:0000256" key="7">
    <source>
        <dbReference type="RuleBase" id="RU363032"/>
    </source>
</evidence>
<feature type="transmembrane region" description="Helical" evidence="7">
    <location>
        <begin position="186"/>
        <end position="211"/>
    </location>
</feature>
<dbReference type="Pfam" id="PF00528">
    <property type="entry name" value="BPD_transp_1"/>
    <property type="match status" value="1"/>
</dbReference>
<keyword evidence="2 7" id="KW-0813">Transport</keyword>
<dbReference type="PROSITE" id="PS50928">
    <property type="entry name" value="ABC_TM1"/>
    <property type="match status" value="1"/>
</dbReference>
<dbReference type="PANTHER" id="PTHR43386:SF1">
    <property type="entry name" value="D,D-DIPEPTIDE TRANSPORT SYSTEM PERMEASE PROTEIN DDPC-RELATED"/>
    <property type="match status" value="1"/>
</dbReference>
<comment type="subcellular location">
    <subcellularLocation>
        <location evidence="1 7">Cell membrane</location>
        <topology evidence="1 7">Multi-pass membrane protein</topology>
    </subcellularLocation>
</comment>
<evidence type="ECO:0000256" key="5">
    <source>
        <dbReference type="ARBA" id="ARBA00022989"/>
    </source>
</evidence>
<evidence type="ECO:0000256" key="1">
    <source>
        <dbReference type="ARBA" id="ARBA00004651"/>
    </source>
</evidence>
<dbReference type="CDD" id="cd06261">
    <property type="entry name" value="TM_PBP2"/>
    <property type="match status" value="1"/>
</dbReference>
<gene>
    <name evidence="9" type="ORF">NE542_02045</name>
</gene>
<evidence type="ECO:0000313" key="9">
    <source>
        <dbReference type="EMBL" id="MCQ5060626.1"/>
    </source>
</evidence>
<comment type="caution">
    <text evidence="9">The sequence shown here is derived from an EMBL/GenBank/DDBJ whole genome shotgun (WGS) entry which is preliminary data.</text>
</comment>
<dbReference type="GO" id="GO:0005886">
    <property type="term" value="C:plasma membrane"/>
    <property type="evidence" value="ECO:0007669"/>
    <property type="project" value="UniProtKB-SubCell"/>
</dbReference>
<feature type="domain" description="ABC transmembrane type-1" evidence="8">
    <location>
        <begin position="69"/>
        <end position="254"/>
    </location>
</feature>
<feature type="transmembrane region" description="Helical" evidence="7">
    <location>
        <begin position="231"/>
        <end position="253"/>
    </location>
</feature>
<evidence type="ECO:0000313" key="10">
    <source>
        <dbReference type="Proteomes" id="UP001204814"/>
    </source>
</evidence>
<dbReference type="PANTHER" id="PTHR43386">
    <property type="entry name" value="OLIGOPEPTIDE TRANSPORT SYSTEM PERMEASE PROTEIN APPC"/>
    <property type="match status" value="1"/>
</dbReference>
<reference evidence="9" key="1">
    <citation type="submission" date="2022-06" db="EMBL/GenBank/DDBJ databases">
        <title>Isolation of gut microbiota from human fecal samples.</title>
        <authorList>
            <person name="Pamer E.G."/>
            <person name="Barat B."/>
            <person name="Waligurski E."/>
            <person name="Medina S."/>
            <person name="Paddock L."/>
            <person name="Mostad J."/>
        </authorList>
    </citation>
    <scope>NUCLEOTIDE SEQUENCE</scope>
    <source>
        <strain evidence="9">DFI.6.24</strain>
    </source>
</reference>
<dbReference type="Proteomes" id="UP001204814">
    <property type="component" value="Unassembled WGS sequence"/>
</dbReference>
<dbReference type="GO" id="GO:0055085">
    <property type="term" value="P:transmembrane transport"/>
    <property type="evidence" value="ECO:0007669"/>
    <property type="project" value="InterPro"/>
</dbReference>
<evidence type="ECO:0000256" key="2">
    <source>
        <dbReference type="ARBA" id="ARBA00022448"/>
    </source>
</evidence>
<dbReference type="InterPro" id="IPR035906">
    <property type="entry name" value="MetI-like_sf"/>
</dbReference>
<dbReference type="RefSeq" id="WP_117346980.1">
    <property type="nucleotide sequence ID" value="NZ_JADPGG010000095.1"/>
</dbReference>
<evidence type="ECO:0000256" key="6">
    <source>
        <dbReference type="ARBA" id="ARBA00023136"/>
    </source>
</evidence>
<dbReference type="EMBL" id="JANGBO010000001">
    <property type="protein sequence ID" value="MCQ5060626.1"/>
    <property type="molecule type" value="Genomic_DNA"/>
</dbReference>
<keyword evidence="4 7" id="KW-0812">Transmembrane</keyword>
<evidence type="ECO:0000259" key="8">
    <source>
        <dbReference type="PROSITE" id="PS50928"/>
    </source>
</evidence>
<dbReference type="AlphaFoldDB" id="A0AAP2UCJ4"/>
<dbReference type="Gene3D" id="1.10.3720.10">
    <property type="entry name" value="MetI-like"/>
    <property type="match status" value="1"/>
</dbReference>
<evidence type="ECO:0000256" key="4">
    <source>
        <dbReference type="ARBA" id="ARBA00022692"/>
    </source>
</evidence>
<protein>
    <submittedName>
        <fullName evidence="9">ABC transporter permease</fullName>
    </submittedName>
</protein>
<keyword evidence="6 7" id="KW-0472">Membrane</keyword>
<sequence>MKRKLKIKIILVVCLLLVALLGSLIAPYDPLKVNYNLSLQGPSLSHLFGTDKLGRDILSRILCGAKTSFGLTFLMLFLIVIIGVSIGLFAGLLGGKAEHFLNSLMNGILAFPDTIFAIAVVGVIGAGLFNTVFALAFVWWPKYARLTLALVKQEKNKDYLIVAKMSGVPLITRILRYLLPNILSQILITAFLDIGNMMLSLAGLSFLGLASQPPYPEWGAMLYESKQFMQVAPWMMVFPGLVLFVCVLLFNLLSEDLRDYLDPKHY</sequence>
<feature type="transmembrane region" description="Helical" evidence="7">
    <location>
        <begin position="69"/>
        <end position="94"/>
    </location>
</feature>
<keyword evidence="3" id="KW-1003">Cell membrane</keyword>
<comment type="similarity">
    <text evidence="7">Belongs to the binding-protein-dependent transport system permease family.</text>
</comment>
<proteinExistence type="inferred from homology"/>
<dbReference type="InterPro" id="IPR000515">
    <property type="entry name" value="MetI-like"/>
</dbReference>
<keyword evidence="5 7" id="KW-1133">Transmembrane helix</keyword>
<name>A0AAP2UCJ4_9FIRM</name>
<accession>A0AAP2UCJ4</accession>
<evidence type="ECO:0000256" key="3">
    <source>
        <dbReference type="ARBA" id="ARBA00022475"/>
    </source>
</evidence>
<dbReference type="InterPro" id="IPR050366">
    <property type="entry name" value="BP-dependent_transpt_permease"/>
</dbReference>
<feature type="transmembrane region" description="Helical" evidence="7">
    <location>
        <begin position="115"/>
        <end position="139"/>
    </location>
</feature>